<feature type="compositionally biased region" description="Polar residues" evidence="3">
    <location>
        <begin position="586"/>
        <end position="596"/>
    </location>
</feature>
<dbReference type="GO" id="GO:0070898">
    <property type="term" value="P:RNA polymerase III preinitiation complex assembly"/>
    <property type="evidence" value="ECO:0007669"/>
    <property type="project" value="TreeGrafter"/>
</dbReference>
<sequence length="718" mass="80955">QYPRRYVNIRVPGGASMASRRTRIKGIANIPQRRKPTTAGPEEQIKAAPEIAEDATLNLNSEIAHGNGESVKEPPQPPPAEEPSESSANITEINDDKISPPSIEEVAVKEESVEVSDNKSEQKPTVPARRKFIKPAVSLNAINRKLKDAEDGKAAQVNQKPPKSNKIVVLNEIIAYPDQTQRDAKRLVANNPQIQSPESEYPIPPPSPSKVNRSRIKAVPRLGQRNTSFSASESEDESRRNHRHRNDSVCSTASGYQDSSSIAECPSPQKPKEFNSVIQRKCRRTEQSRKLAEARRDFIIKFGNKKPDRQKLTMIDLIFYNPTTNPMTHDNKKKEGVEVENGGKEEQEKNEESVDDPGKSGSDEENEMPAPQIKIGPQGEIVVDEQSLVIESKAVKKNREELEKSKVVNGDFDTGYGVYKRAKRSKDWSKHETLKFYKALNTIGTDFTLMCELFPRRSRRELKMKFKKEERINKTLIDRAIMQPCGFDFNDFKHEVDMEEKELLELERQKEREKELKKEAKKRKASLALKGAAEKISKVAEKPKEKKKKKALDINNVLDDDDDDESDADESEIESVFDEEDDNTQDKLMQTIQKPTRSGRVPKILDRYKAPEPEAKSLKAEPGSLIVVASTGSNGQPVYRVCMVTPEQNRQQIGDDMESLSKALECKQNSCIESLFTLSTSSIPKQCEPMEIEENNITIPAEDENVKDIPENEAANNQ</sequence>
<dbReference type="GO" id="GO:0000126">
    <property type="term" value="C:transcription factor TFIIIB complex"/>
    <property type="evidence" value="ECO:0007669"/>
    <property type="project" value="TreeGrafter"/>
</dbReference>
<dbReference type="InterPro" id="IPR009057">
    <property type="entry name" value="Homeodomain-like_sf"/>
</dbReference>
<name>A0A482W4Q8_ASBVE</name>
<evidence type="ECO:0000256" key="3">
    <source>
        <dbReference type="SAM" id="MobiDB-lite"/>
    </source>
</evidence>
<feature type="compositionally biased region" description="Basic and acidic residues" evidence="3">
    <location>
        <begin position="329"/>
        <end position="362"/>
    </location>
</feature>
<evidence type="ECO:0000313" key="5">
    <source>
        <dbReference type="EMBL" id="RZC40141.1"/>
    </source>
</evidence>
<feature type="region of interest" description="Disordered" evidence="3">
    <location>
        <begin position="699"/>
        <end position="718"/>
    </location>
</feature>
<feature type="domain" description="Myb-like" evidence="4">
    <location>
        <begin position="424"/>
        <end position="472"/>
    </location>
</feature>
<dbReference type="GO" id="GO:0005634">
    <property type="term" value="C:nucleus"/>
    <property type="evidence" value="ECO:0007669"/>
    <property type="project" value="UniProtKB-SubCell"/>
</dbReference>
<dbReference type="AlphaFoldDB" id="A0A482W4Q8"/>
<feature type="region of interest" description="Disordered" evidence="3">
    <location>
        <begin position="540"/>
        <end position="606"/>
    </location>
</feature>
<feature type="non-terminal residue" evidence="5">
    <location>
        <position position="1"/>
    </location>
</feature>
<evidence type="ECO:0000256" key="2">
    <source>
        <dbReference type="SAM" id="Coils"/>
    </source>
</evidence>
<dbReference type="EMBL" id="QDEB01028554">
    <property type="protein sequence ID" value="RZC40141.1"/>
    <property type="molecule type" value="Genomic_DNA"/>
</dbReference>
<evidence type="ECO:0000313" key="6">
    <source>
        <dbReference type="Proteomes" id="UP000292052"/>
    </source>
</evidence>
<comment type="caution">
    <text evidence="5">The sequence shown here is derived from an EMBL/GenBank/DDBJ whole genome shotgun (WGS) entry which is preliminary data.</text>
</comment>
<dbReference type="InterPro" id="IPR001005">
    <property type="entry name" value="SANT/Myb"/>
</dbReference>
<comment type="subcellular location">
    <subcellularLocation>
        <location evidence="1">Nucleus</location>
    </subcellularLocation>
</comment>
<keyword evidence="6" id="KW-1185">Reference proteome</keyword>
<feature type="region of interest" description="Disordered" evidence="3">
    <location>
        <begin position="179"/>
        <end position="290"/>
    </location>
</feature>
<keyword evidence="2" id="KW-0175">Coiled coil</keyword>
<reference evidence="5 6" key="1">
    <citation type="submission" date="2017-03" db="EMBL/GenBank/DDBJ databases">
        <title>Genome of the blue death feigning beetle - Asbolus verrucosus.</title>
        <authorList>
            <person name="Rider S.D."/>
        </authorList>
    </citation>
    <scope>NUCLEOTIDE SEQUENCE [LARGE SCALE GENOMIC DNA]</scope>
    <source>
        <strain evidence="5">Butters</strain>
        <tissue evidence="5">Head and leg muscle</tissue>
    </source>
</reference>
<proteinExistence type="predicted"/>
<dbReference type="InterPro" id="IPR039467">
    <property type="entry name" value="TFIIIB_B''_Myb"/>
</dbReference>
<organism evidence="5 6">
    <name type="scientific">Asbolus verrucosus</name>
    <name type="common">Desert ironclad beetle</name>
    <dbReference type="NCBI Taxonomy" id="1661398"/>
    <lineage>
        <taxon>Eukaryota</taxon>
        <taxon>Metazoa</taxon>
        <taxon>Ecdysozoa</taxon>
        <taxon>Arthropoda</taxon>
        <taxon>Hexapoda</taxon>
        <taxon>Insecta</taxon>
        <taxon>Pterygota</taxon>
        <taxon>Neoptera</taxon>
        <taxon>Endopterygota</taxon>
        <taxon>Coleoptera</taxon>
        <taxon>Polyphaga</taxon>
        <taxon>Cucujiformia</taxon>
        <taxon>Tenebrionidae</taxon>
        <taxon>Pimeliinae</taxon>
        <taxon>Asbolus</taxon>
    </lineage>
</organism>
<dbReference type="SMART" id="SM00717">
    <property type="entry name" value="SANT"/>
    <property type="match status" value="1"/>
</dbReference>
<evidence type="ECO:0000259" key="4">
    <source>
        <dbReference type="SMART" id="SM00717"/>
    </source>
</evidence>
<feature type="compositionally biased region" description="Acidic residues" evidence="3">
    <location>
        <begin position="558"/>
        <end position="583"/>
    </location>
</feature>
<dbReference type="Proteomes" id="UP000292052">
    <property type="component" value="Unassembled WGS sequence"/>
</dbReference>
<dbReference type="OrthoDB" id="272624at2759"/>
<dbReference type="SUPFAM" id="SSF46689">
    <property type="entry name" value="Homeodomain-like"/>
    <property type="match status" value="1"/>
</dbReference>
<evidence type="ECO:0000256" key="1">
    <source>
        <dbReference type="ARBA" id="ARBA00004123"/>
    </source>
</evidence>
<dbReference type="STRING" id="1661398.A0A482W4Q8"/>
<dbReference type="GO" id="GO:0001156">
    <property type="term" value="F:TFIIIC-class transcription factor complex binding"/>
    <property type="evidence" value="ECO:0007669"/>
    <property type="project" value="TreeGrafter"/>
</dbReference>
<dbReference type="Pfam" id="PF15963">
    <property type="entry name" value="Myb_DNA-bind_7"/>
    <property type="match status" value="1"/>
</dbReference>
<dbReference type="PANTHER" id="PTHR22929:SF0">
    <property type="entry name" value="TRANSCRIPTION FACTOR TFIIIB COMPONENT B'' HOMOLOG"/>
    <property type="match status" value="1"/>
</dbReference>
<protein>
    <submittedName>
        <fullName evidence="5">Transcription factor TFIIIB component B''-like protein</fullName>
    </submittedName>
</protein>
<feature type="compositionally biased region" description="Basic and acidic residues" evidence="3">
    <location>
        <begin position="106"/>
        <end position="122"/>
    </location>
</feature>
<dbReference type="PANTHER" id="PTHR22929">
    <property type="entry name" value="RNA POLYMERASE III TRANSCRIPTION INITIATION FACTOR B"/>
    <property type="match status" value="1"/>
</dbReference>
<feature type="region of interest" description="Disordered" evidence="3">
    <location>
        <begin position="58"/>
        <end position="129"/>
    </location>
</feature>
<feature type="compositionally biased region" description="Polar residues" evidence="3">
    <location>
        <begin position="248"/>
        <end position="262"/>
    </location>
</feature>
<accession>A0A482W4Q8</accession>
<gene>
    <name evidence="5" type="ORF">BDFB_006581</name>
</gene>
<feature type="region of interest" description="Disordered" evidence="3">
    <location>
        <begin position="28"/>
        <end position="47"/>
    </location>
</feature>
<feature type="region of interest" description="Disordered" evidence="3">
    <location>
        <begin position="322"/>
        <end position="373"/>
    </location>
</feature>
<feature type="coiled-coil region" evidence="2">
    <location>
        <begin position="489"/>
        <end position="530"/>
    </location>
</feature>